<keyword evidence="7 11" id="KW-0675">Receptor</keyword>
<dbReference type="Gene3D" id="1.20.1070.10">
    <property type="entry name" value="Rhodopsin 7-helix transmembrane proteins"/>
    <property type="match status" value="1"/>
</dbReference>
<evidence type="ECO:0000256" key="10">
    <source>
        <dbReference type="PIRSR" id="PIRSR604061-50"/>
    </source>
</evidence>
<dbReference type="InterPro" id="IPR004061">
    <property type="entry name" value="S1P_rcpt"/>
</dbReference>
<keyword evidence="3 11" id="KW-0812">Transmembrane</keyword>
<feature type="transmembrane region" description="Helical" evidence="13">
    <location>
        <begin position="156"/>
        <end position="177"/>
    </location>
</feature>
<dbReference type="GO" id="GO:0005886">
    <property type="term" value="C:plasma membrane"/>
    <property type="evidence" value="ECO:0007669"/>
    <property type="project" value="UniProtKB-SubCell"/>
</dbReference>
<evidence type="ECO:0000256" key="13">
    <source>
        <dbReference type="SAM" id="Phobius"/>
    </source>
</evidence>
<comment type="similarity">
    <text evidence="11">Belongs to the G-protein coupled receptor 1 family.</text>
</comment>
<keyword evidence="8" id="KW-0325">Glycoprotein</keyword>
<feature type="transmembrane region" description="Helical" evidence="13">
    <location>
        <begin position="118"/>
        <end position="135"/>
    </location>
</feature>
<dbReference type="InterPro" id="IPR017452">
    <property type="entry name" value="GPCR_Rhodpsn_7TM"/>
</dbReference>
<feature type="transmembrane region" description="Helical" evidence="13">
    <location>
        <begin position="44"/>
        <end position="66"/>
    </location>
</feature>
<keyword evidence="9 11" id="KW-0807">Transducer</keyword>
<evidence type="ECO:0000256" key="3">
    <source>
        <dbReference type="ARBA" id="ARBA00022692"/>
    </source>
</evidence>
<dbReference type="PRINTS" id="PR01523">
    <property type="entry name" value="S1PRECEPTOR"/>
</dbReference>
<proteinExistence type="inferred from homology"/>
<dbReference type="PROSITE" id="PS00237">
    <property type="entry name" value="G_PROTEIN_RECEP_F1_1"/>
    <property type="match status" value="1"/>
</dbReference>
<evidence type="ECO:0000259" key="14">
    <source>
        <dbReference type="PROSITE" id="PS50262"/>
    </source>
</evidence>
<evidence type="ECO:0000256" key="2">
    <source>
        <dbReference type="ARBA" id="ARBA00022475"/>
    </source>
</evidence>
<protein>
    <submittedName>
        <fullName evidence="15">Sphingosine 1-phosphate receptor 1</fullName>
    </submittedName>
</protein>
<evidence type="ECO:0000256" key="12">
    <source>
        <dbReference type="SAM" id="MobiDB-lite"/>
    </source>
</evidence>
<evidence type="ECO:0000256" key="5">
    <source>
        <dbReference type="ARBA" id="ARBA00023040"/>
    </source>
</evidence>
<evidence type="ECO:0000256" key="7">
    <source>
        <dbReference type="ARBA" id="ARBA00023170"/>
    </source>
</evidence>
<feature type="region of interest" description="Disordered" evidence="12">
    <location>
        <begin position="357"/>
        <end position="376"/>
    </location>
</feature>
<name>A0A444UQU4_ACIRT</name>
<keyword evidence="6 13" id="KW-0472">Membrane</keyword>
<dbReference type="PANTHER" id="PTHR22750">
    <property type="entry name" value="G-PROTEIN COUPLED RECEPTOR"/>
    <property type="match status" value="1"/>
</dbReference>
<feature type="transmembrane region" description="Helical" evidence="13">
    <location>
        <begin position="78"/>
        <end position="98"/>
    </location>
</feature>
<dbReference type="SUPFAM" id="SSF81321">
    <property type="entry name" value="Family A G protein-coupled receptor-like"/>
    <property type="match status" value="1"/>
</dbReference>
<keyword evidence="16" id="KW-1185">Reference proteome</keyword>
<keyword evidence="5 11" id="KW-0297">G-protein coupled receptor</keyword>
<reference evidence="15 16" key="1">
    <citation type="submission" date="2019-01" db="EMBL/GenBank/DDBJ databases">
        <title>Draft Genome and Complete Hox-Cluster Characterization of the Sterlet Sturgeon (Acipenser ruthenus).</title>
        <authorList>
            <person name="Wei Q."/>
        </authorList>
    </citation>
    <scope>NUCLEOTIDE SEQUENCE [LARGE SCALE GENOMIC DNA]</scope>
    <source>
        <strain evidence="15">WHYD16114868_AA</strain>
        <tissue evidence="15">Blood</tissue>
    </source>
</reference>
<organism evidence="15 16">
    <name type="scientific">Acipenser ruthenus</name>
    <name type="common">Sterlet sturgeon</name>
    <dbReference type="NCBI Taxonomy" id="7906"/>
    <lineage>
        <taxon>Eukaryota</taxon>
        <taxon>Metazoa</taxon>
        <taxon>Chordata</taxon>
        <taxon>Craniata</taxon>
        <taxon>Vertebrata</taxon>
        <taxon>Euteleostomi</taxon>
        <taxon>Actinopterygii</taxon>
        <taxon>Chondrostei</taxon>
        <taxon>Acipenseriformes</taxon>
        <taxon>Acipenseridae</taxon>
        <taxon>Acipenser</taxon>
    </lineage>
</organism>
<evidence type="ECO:0000256" key="8">
    <source>
        <dbReference type="ARBA" id="ARBA00023180"/>
    </source>
</evidence>
<evidence type="ECO:0000313" key="16">
    <source>
        <dbReference type="Proteomes" id="UP000289886"/>
    </source>
</evidence>
<evidence type="ECO:0000256" key="9">
    <source>
        <dbReference type="ARBA" id="ARBA00023224"/>
    </source>
</evidence>
<dbReference type="PRINTS" id="PR00237">
    <property type="entry name" value="GPCRRHODOPSN"/>
</dbReference>
<keyword evidence="2" id="KW-1003">Cell membrane</keyword>
<evidence type="ECO:0000256" key="4">
    <source>
        <dbReference type="ARBA" id="ARBA00022989"/>
    </source>
</evidence>
<keyword evidence="10" id="KW-1015">Disulfide bond</keyword>
<evidence type="ECO:0000313" key="15">
    <source>
        <dbReference type="EMBL" id="RXM90530.1"/>
    </source>
</evidence>
<gene>
    <name evidence="15" type="ORF">EOD39_22106</name>
</gene>
<dbReference type="PRINTS" id="PR00642">
    <property type="entry name" value="EDG1RECEPTOR"/>
</dbReference>
<dbReference type="Pfam" id="PF00001">
    <property type="entry name" value="7tm_1"/>
    <property type="match status" value="1"/>
</dbReference>
<dbReference type="EMBL" id="SCEB01020507">
    <property type="protein sequence ID" value="RXM90530.1"/>
    <property type="molecule type" value="Genomic_DNA"/>
</dbReference>
<feature type="transmembrane region" description="Helical" evidence="13">
    <location>
        <begin position="246"/>
        <end position="268"/>
    </location>
</feature>
<dbReference type="SMART" id="SM01381">
    <property type="entry name" value="7TM_GPCR_Srsx"/>
    <property type="match status" value="1"/>
</dbReference>
<dbReference type="Proteomes" id="UP000289886">
    <property type="component" value="Unassembled WGS sequence"/>
</dbReference>
<comment type="subcellular location">
    <subcellularLocation>
        <location evidence="1">Cell membrane</location>
        <topology evidence="1">Multi-pass membrane protein</topology>
    </subcellularLocation>
</comment>
<feature type="disulfide bond" evidence="10">
    <location>
        <begin position="275"/>
        <end position="280"/>
    </location>
</feature>
<feature type="transmembrane region" description="Helical" evidence="13">
    <location>
        <begin position="288"/>
        <end position="307"/>
    </location>
</feature>
<dbReference type="InterPro" id="IPR000276">
    <property type="entry name" value="GPCR_Rhodpsn"/>
</dbReference>
<evidence type="ECO:0000256" key="1">
    <source>
        <dbReference type="ARBA" id="ARBA00004651"/>
    </source>
</evidence>
<comment type="caution">
    <text evidence="15">The sequence shown here is derived from an EMBL/GenBank/DDBJ whole genome shotgun (WGS) entry which is preliminary data.</text>
</comment>
<evidence type="ECO:0000256" key="11">
    <source>
        <dbReference type="RuleBase" id="RU000688"/>
    </source>
</evidence>
<evidence type="ECO:0000256" key="6">
    <source>
        <dbReference type="ARBA" id="ARBA00023136"/>
    </source>
</evidence>
<feature type="domain" description="G-protein coupled receptors family 1 profile" evidence="14">
    <location>
        <begin position="57"/>
        <end position="304"/>
    </location>
</feature>
<keyword evidence="4 13" id="KW-1133">Transmembrane helix</keyword>
<feature type="disulfide bond" evidence="10">
    <location>
        <begin position="179"/>
        <end position="186"/>
    </location>
</feature>
<dbReference type="PROSITE" id="PS50262">
    <property type="entry name" value="G_PROTEIN_RECEP_F1_2"/>
    <property type="match status" value="1"/>
</dbReference>
<dbReference type="GO" id="GO:0038036">
    <property type="term" value="F:sphingosine-1-phosphate receptor activity"/>
    <property type="evidence" value="ECO:0007669"/>
    <property type="project" value="InterPro"/>
</dbReference>
<feature type="transmembrane region" description="Helical" evidence="13">
    <location>
        <begin position="197"/>
        <end position="217"/>
    </location>
</feature>
<dbReference type="CDD" id="cd15348">
    <property type="entry name" value="7tmA_S1PR5_Edg8"/>
    <property type="match status" value="1"/>
</dbReference>
<dbReference type="AlphaFoldDB" id="A0A444UQU4"/>
<accession>A0A444UQU4</accession>
<sequence>MGSENAGLSRIFREYQNNEIITIHYNYTGKLQASRYQGGLKTEAVVFLFICTLIVLENLVVLIAIWKNKKFHSPMYFLLGNLTLSDLLAGVAYAVNIIMSGSNTLKLTPLLWFFREGGVFITLTASVVSLLAIAIERHVTMVKMKLYHEDKKGRMFALISASWVLSIGLGVLPIVGWNCLQELERCSTILPLYSKNYILFCISVFIVILLSILVLYIKIYRIVKLNSQRFGSQRKGVARKSQKHMALLRTLTTVVGTFIACWLPLFVLFLLDVSCQVLRCGILYKADYFLGLAMLNSLLNPIIYTLTSKDMRKAILKLLCKCLLNSRDGKVKRFLDWSTSKSEKSSHRLEGMEVTVSSGNAMPSPIKPLYPKTGKS</sequence>